<evidence type="ECO:0000256" key="5">
    <source>
        <dbReference type="ARBA" id="ARBA00024029"/>
    </source>
</evidence>
<comment type="caution">
    <text evidence="6">The sequence shown here is derived from an EMBL/GenBank/DDBJ whole genome shotgun (WGS) entry which is preliminary data.</text>
</comment>
<dbReference type="SUPFAM" id="SSF102215">
    <property type="entry name" value="Creatininase"/>
    <property type="match status" value="1"/>
</dbReference>
<dbReference type="EMBL" id="JBAKFJ010000001">
    <property type="protein sequence ID" value="MEX0385680.1"/>
    <property type="molecule type" value="Genomic_DNA"/>
</dbReference>
<evidence type="ECO:0000256" key="2">
    <source>
        <dbReference type="ARBA" id="ARBA00022723"/>
    </source>
</evidence>
<dbReference type="PANTHER" id="PTHR35005:SF1">
    <property type="entry name" value="2-AMINO-5-FORMYLAMINO-6-RIBOSYLAMINOPYRIMIDIN-4(3H)-ONE 5'-MONOPHOSPHATE DEFORMYLASE"/>
    <property type="match status" value="1"/>
</dbReference>
<comment type="similarity">
    <text evidence="5">Belongs to the creatininase superfamily.</text>
</comment>
<dbReference type="PANTHER" id="PTHR35005">
    <property type="entry name" value="3-DEHYDRO-SCYLLO-INOSOSE HYDROLASE"/>
    <property type="match status" value="1"/>
</dbReference>
<evidence type="ECO:0000313" key="7">
    <source>
        <dbReference type="Proteomes" id="UP001556653"/>
    </source>
</evidence>
<evidence type="ECO:0000256" key="4">
    <source>
        <dbReference type="ARBA" id="ARBA00022833"/>
    </source>
</evidence>
<proteinExistence type="inferred from homology"/>
<dbReference type="Pfam" id="PF02633">
    <property type="entry name" value="Creatininase"/>
    <property type="match status" value="1"/>
</dbReference>
<evidence type="ECO:0000256" key="1">
    <source>
        <dbReference type="ARBA" id="ARBA00001947"/>
    </source>
</evidence>
<dbReference type="RefSeq" id="WP_367966161.1">
    <property type="nucleotide sequence ID" value="NZ_JBAKFI010000003.1"/>
</dbReference>
<keyword evidence="3" id="KW-0378">Hydrolase</keyword>
<dbReference type="Gene3D" id="3.40.50.10310">
    <property type="entry name" value="Creatininase"/>
    <property type="match status" value="1"/>
</dbReference>
<sequence length="271" mass="28873">MTVRLWAELDSAGLADYRSPESVALLPLGAVEQHGPHLPLNTDTRIAQGLAEEAMNRCPSALPLLCLPVLSIGQGIEHAGHAGTLALEAATFEAVLYDLGASVARSGLRRLVLFSAHGGNLAAVDTAALRLRRDFGLLVVKACYFDFPPLADAMPERELREGLHGGALETALMLHFDPDRVDVTRLGHHPSIEFDALADHHWLGAETRAARFAWLAEDLNPSGVCGDSRLATSALGARLAGHYGAVLAGVIEETAGFPLDRLKPPPADPQR</sequence>
<protein>
    <submittedName>
        <fullName evidence="6">Creatininase family protein</fullName>
    </submittedName>
</protein>
<keyword evidence="7" id="KW-1185">Reference proteome</keyword>
<accession>A0ABV3S8L7</accession>
<reference evidence="6 7" key="1">
    <citation type="submission" date="2024-02" db="EMBL/GenBank/DDBJ databases">
        <title>New especies of Spiribacter isolated from saline water.</title>
        <authorList>
            <person name="Leon M.J."/>
            <person name="De La Haba R."/>
            <person name="Sanchez-Porro C."/>
            <person name="Ventosa A."/>
        </authorList>
    </citation>
    <scope>NUCLEOTIDE SEQUENCE [LARGE SCALE GENOMIC DNA]</scope>
    <source>
        <strain evidence="7">ag22IC4-227</strain>
    </source>
</reference>
<gene>
    <name evidence="6" type="ORF">V6X64_01550</name>
</gene>
<organism evidence="6 7">
    <name type="scientific">Spiribacter onubensis</name>
    <dbReference type="NCBI Taxonomy" id="3122420"/>
    <lineage>
        <taxon>Bacteria</taxon>
        <taxon>Pseudomonadati</taxon>
        <taxon>Pseudomonadota</taxon>
        <taxon>Gammaproteobacteria</taxon>
        <taxon>Chromatiales</taxon>
        <taxon>Ectothiorhodospiraceae</taxon>
        <taxon>Spiribacter</taxon>
    </lineage>
</organism>
<evidence type="ECO:0000256" key="3">
    <source>
        <dbReference type="ARBA" id="ARBA00022801"/>
    </source>
</evidence>
<comment type="cofactor">
    <cofactor evidence="1">
        <name>Zn(2+)</name>
        <dbReference type="ChEBI" id="CHEBI:29105"/>
    </cofactor>
</comment>
<keyword evidence="2" id="KW-0479">Metal-binding</keyword>
<dbReference type="InterPro" id="IPR003785">
    <property type="entry name" value="Creatininase/forma_Hydrolase"/>
</dbReference>
<dbReference type="Proteomes" id="UP001556653">
    <property type="component" value="Unassembled WGS sequence"/>
</dbReference>
<dbReference type="InterPro" id="IPR024087">
    <property type="entry name" value="Creatininase-like_sf"/>
</dbReference>
<name>A0ABV3S8L7_9GAMM</name>
<keyword evidence="4" id="KW-0862">Zinc</keyword>
<evidence type="ECO:0000313" key="6">
    <source>
        <dbReference type="EMBL" id="MEX0385680.1"/>
    </source>
</evidence>